<feature type="region of interest" description="Disordered" evidence="3">
    <location>
        <begin position="174"/>
        <end position="212"/>
    </location>
</feature>
<evidence type="ECO:0000256" key="3">
    <source>
        <dbReference type="SAM" id="MobiDB-lite"/>
    </source>
</evidence>
<dbReference type="PROSITE" id="PS00061">
    <property type="entry name" value="ADH_SHORT"/>
    <property type="match status" value="1"/>
</dbReference>
<proteinExistence type="inferred from homology"/>
<dbReference type="Pfam" id="PF13561">
    <property type="entry name" value="adh_short_C2"/>
    <property type="match status" value="1"/>
</dbReference>
<dbReference type="PRINTS" id="PR00080">
    <property type="entry name" value="SDRFAMILY"/>
</dbReference>
<protein>
    <recommendedName>
        <fullName evidence="6">SDR family oxidoreductase</fullName>
    </recommendedName>
</protein>
<comment type="similarity">
    <text evidence="1">Belongs to the short-chain dehydrogenases/reductases (SDR) family.</text>
</comment>
<dbReference type="FunFam" id="3.40.50.720:FF:000084">
    <property type="entry name" value="Short-chain dehydrogenase reductase"/>
    <property type="match status" value="1"/>
</dbReference>
<dbReference type="InterPro" id="IPR020904">
    <property type="entry name" value="Sc_DH/Rdtase_CS"/>
</dbReference>
<dbReference type="AlphaFoldDB" id="A0A7X6AWV0"/>
<dbReference type="Proteomes" id="UP000536624">
    <property type="component" value="Unassembled WGS sequence"/>
</dbReference>
<feature type="region of interest" description="Disordered" evidence="3">
    <location>
        <begin position="60"/>
        <end position="79"/>
    </location>
</feature>
<evidence type="ECO:0000256" key="2">
    <source>
        <dbReference type="ARBA" id="ARBA00023002"/>
    </source>
</evidence>
<evidence type="ECO:0000313" key="4">
    <source>
        <dbReference type="EMBL" id="NIY65045.1"/>
    </source>
</evidence>
<reference evidence="4 5" key="1">
    <citation type="submission" date="2020-02" db="EMBL/GenBank/DDBJ databases">
        <title>Streptomyces malaysiensis DSM14702 (JHCC583434, PFL_A843) Genome sequencing and assembly.</title>
        <authorList>
            <person name="Samborskyy M."/>
        </authorList>
    </citation>
    <scope>NUCLEOTIDE SEQUENCE [LARGE SCALE GENOMIC DNA]</scope>
    <source>
        <strain evidence="4 5">DSM 14702</strain>
    </source>
</reference>
<dbReference type="SUPFAM" id="SSF51735">
    <property type="entry name" value="NAD(P)-binding Rossmann-fold domains"/>
    <property type="match status" value="1"/>
</dbReference>
<dbReference type="PRINTS" id="PR00081">
    <property type="entry name" value="GDHRDH"/>
</dbReference>
<organism evidence="4 5">
    <name type="scientific">Streptomyces malaysiensis</name>
    <dbReference type="NCBI Taxonomy" id="92644"/>
    <lineage>
        <taxon>Bacteria</taxon>
        <taxon>Bacillati</taxon>
        <taxon>Actinomycetota</taxon>
        <taxon>Actinomycetes</taxon>
        <taxon>Kitasatosporales</taxon>
        <taxon>Streptomycetaceae</taxon>
        <taxon>Streptomyces</taxon>
        <taxon>Streptomyces violaceusniger group</taxon>
    </lineage>
</organism>
<evidence type="ECO:0000313" key="5">
    <source>
        <dbReference type="Proteomes" id="UP000536624"/>
    </source>
</evidence>
<sequence length="513" mass="53451">MVVPPAGDVRVGTPQVVHGGDEPLIAWSPADLHTHRGDRPGTELGPVDDALPGQGIAEQEVREGRARRQGAPENRSQQRVVREHLGTLAEQQHRDVVQGRGQAQQSWIGALRFRCRSAGPGRWSGEVAKVRGFHLVQPQSSRQRGEHGLGDRRLPALFQSAVVVGAQARQHGQFLPAQPGHTSGTGKRVDAGLGGREPVAAGPQEGTESGAVVTHSPTVWPPAPSLPGHAVPREHSHWSRPCTGPWNGVMTSSHEPQPSQHLLPFHGRSAVVTGSTSGIGAAIARVLAARGAHVIVSGRDPRRGEQVVAGIRAAGGKADFVPADLAGSADAVREFAAQATAAAGGRVDILVNNAGVYPATATPDLSDDDLDAMLAVNIRAPHVLVAQLAPDMVARGSGVIVTIGSWMAAVGSPFAALYTATKAADEQMTRTWAAEFGSRGVRVNAVAPGVTLTPGNESARPVIERMTATTPAGVPVAPEDIAHAVAFLASDEARMIHGTTLYVDGGITTTRMS</sequence>
<dbReference type="InterPro" id="IPR036291">
    <property type="entry name" value="NAD(P)-bd_dom_sf"/>
</dbReference>
<feature type="compositionally biased region" description="Basic and acidic residues" evidence="3">
    <location>
        <begin position="32"/>
        <end position="41"/>
    </location>
</feature>
<dbReference type="GO" id="GO:0032787">
    <property type="term" value="P:monocarboxylic acid metabolic process"/>
    <property type="evidence" value="ECO:0007669"/>
    <property type="project" value="UniProtKB-ARBA"/>
</dbReference>
<gene>
    <name evidence="4" type="ORF">SMALB_3024</name>
</gene>
<dbReference type="InterPro" id="IPR002347">
    <property type="entry name" value="SDR_fam"/>
</dbReference>
<dbReference type="CDD" id="cd05233">
    <property type="entry name" value="SDR_c"/>
    <property type="match status" value="1"/>
</dbReference>
<accession>A0A7X6AWV0</accession>
<dbReference type="PANTHER" id="PTHR42879">
    <property type="entry name" value="3-OXOACYL-(ACYL-CARRIER-PROTEIN) REDUCTASE"/>
    <property type="match status" value="1"/>
</dbReference>
<comment type="caution">
    <text evidence="4">The sequence shown here is derived from an EMBL/GenBank/DDBJ whole genome shotgun (WGS) entry which is preliminary data.</text>
</comment>
<evidence type="ECO:0008006" key="6">
    <source>
        <dbReference type="Google" id="ProtNLM"/>
    </source>
</evidence>
<dbReference type="InterPro" id="IPR050259">
    <property type="entry name" value="SDR"/>
</dbReference>
<feature type="region of interest" description="Disordered" evidence="3">
    <location>
        <begin position="1"/>
        <end position="54"/>
    </location>
</feature>
<dbReference type="PANTHER" id="PTHR42879:SF2">
    <property type="entry name" value="3-OXOACYL-[ACYL-CARRIER-PROTEIN] REDUCTASE FABG"/>
    <property type="match status" value="1"/>
</dbReference>
<dbReference type="GO" id="GO:0016491">
    <property type="term" value="F:oxidoreductase activity"/>
    <property type="evidence" value="ECO:0007669"/>
    <property type="project" value="UniProtKB-KW"/>
</dbReference>
<dbReference type="EMBL" id="JAALLH010000001">
    <property type="protein sequence ID" value="NIY65045.1"/>
    <property type="molecule type" value="Genomic_DNA"/>
</dbReference>
<name>A0A7X6AWV0_STRMQ</name>
<dbReference type="Gene3D" id="3.40.50.720">
    <property type="entry name" value="NAD(P)-binding Rossmann-like Domain"/>
    <property type="match status" value="1"/>
</dbReference>
<evidence type="ECO:0000256" key="1">
    <source>
        <dbReference type="ARBA" id="ARBA00006484"/>
    </source>
</evidence>
<keyword evidence="2" id="KW-0560">Oxidoreductase</keyword>